<dbReference type="InterPro" id="IPR013785">
    <property type="entry name" value="Aldolase_TIM"/>
</dbReference>
<dbReference type="CDD" id="cd00429">
    <property type="entry name" value="RPE"/>
    <property type="match status" value="1"/>
</dbReference>
<comment type="caution">
    <text evidence="3">The sequence shown here is derived from an EMBL/GenBank/DDBJ whole genome shotgun (WGS) entry which is preliminary data.</text>
</comment>
<keyword evidence="1" id="KW-0479">Metal-binding</keyword>
<organism evidence="3 4">
    <name type="scientific">Dorea ammoniilytica</name>
    <dbReference type="NCBI Taxonomy" id="2981788"/>
    <lineage>
        <taxon>Bacteria</taxon>
        <taxon>Bacillati</taxon>
        <taxon>Bacillota</taxon>
        <taxon>Clostridia</taxon>
        <taxon>Lachnospirales</taxon>
        <taxon>Lachnospiraceae</taxon>
        <taxon>Dorea</taxon>
    </lineage>
</organism>
<name>A0ABT2S5D1_9FIRM</name>
<gene>
    <name evidence="3" type="ORF">OCV65_06140</name>
</gene>
<evidence type="ECO:0000256" key="2">
    <source>
        <dbReference type="ARBA" id="ARBA00023235"/>
    </source>
</evidence>
<dbReference type="Pfam" id="PF00834">
    <property type="entry name" value="Ribul_P_3_epim"/>
    <property type="match status" value="1"/>
</dbReference>
<dbReference type="InterPro" id="IPR000056">
    <property type="entry name" value="Ribul_P_3_epim-like"/>
</dbReference>
<reference evidence="3 4" key="1">
    <citation type="journal article" date="2021" name="ISME Commun">
        <title>Automated analysis of genomic sequences facilitates high-throughput and comprehensive description of bacteria.</title>
        <authorList>
            <person name="Hitch T.C.A."/>
        </authorList>
    </citation>
    <scope>NUCLEOTIDE SEQUENCE [LARGE SCALE GENOMIC DNA]</scope>
    <source>
        <strain evidence="3 4">Sanger_02</strain>
    </source>
</reference>
<evidence type="ECO:0000313" key="3">
    <source>
        <dbReference type="EMBL" id="MCU6699810.1"/>
    </source>
</evidence>
<dbReference type="SUPFAM" id="SSF51366">
    <property type="entry name" value="Ribulose-phoshate binding barrel"/>
    <property type="match status" value="1"/>
</dbReference>
<evidence type="ECO:0000256" key="1">
    <source>
        <dbReference type="ARBA" id="ARBA00022723"/>
    </source>
</evidence>
<keyword evidence="4" id="KW-1185">Reference proteome</keyword>
<sequence>MDYIISPSVMCMDLMNLGEQIKTLNKHVSMYHVDFIDGVYLKNFSITLPFIAAMRKITDAALDIHVMLTDPFYYLDDMIEAGSTYLSFHSEMLMNEAFRTAHYLHKHGRKLGVVLVPGAPIEMIYPYISHLDKITVMMVDPGFSGGIFVPEALDTVCKLKELRKEKGYHYIVEADGQCNEKHFTELKQAGVESYIVGSGLFGLMKQGLTLDEAYYQLIRNIENA</sequence>
<protein>
    <submittedName>
        <fullName evidence="3">Allulose-6-phosphate 3-epimerase</fullName>
    </submittedName>
</protein>
<dbReference type="InterPro" id="IPR011060">
    <property type="entry name" value="RibuloseP-bd_barrel"/>
</dbReference>
<dbReference type="RefSeq" id="WP_262581332.1">
    <property type="nucleotide sequence ID" value="NZ_JAOQJV010000005.1"/>
</dbReference>
<dbReference type="Proteomes" id="UP001207605">
    <property type="component" value="Unassembled WGS sequence"/>
</dbReference>
<dbReference type="Gene3D" id="3.20.20.70">
    <property type="entry name" value="Aldolase class I"/>
    <property type="match status" value="1"/>
</dbReference>
<keyword evidence="2" id="KW-0413">Isomerase</keyword>
<evidence type="ECO:0000313" key="4">
    <source>
        <dbReference type="Proteomes" id="UP001207605"/>
    </source>
</evidence>
<proteinExistence type="predicted"/>
<dbReference type="EMBL" id="JAOQJV010000005">
    <property type="protein sequence ID" value="MCU6699810.1"/>
    <property type="molecule type" value="Genomic_DNA"/>
</dbReference>
<accession>A0ABT2S5D1</accession>
<dbReference type="PANTHER" id="PTHR11749">
    <property type="entry name" value="RIBULOSE-5-PHOSPHATE-3-EPIMERASE"/>
    <property type="match status" value="1"/>
</dbReference>